<dbReference type="Proteomes" id="UP000007264">
    <property type="component" value="Unassembled WGS sequence"/>
</dbReference>
<keyword evidence="2" id="KW-0677">Repeat</keyword>
<dbReference type="RefSeq" id="XP_005645815.1">
    <property type="nucleotide sequence ID" value="XM_005645758.1"/>
</dbReference>
<evidence type="ECO:0000313" key="3">
    <source>
        <dbReference type="EMBL" id="EIE21271.1"/>
    </source>
</evidence>
<keyword evidence="4" id="KW-1185">Reference proteome</keyword>
<dbReference type="SUPFAM" id="SSF117281">
    <property type="entry name" value="Kelch motif"/>
    <property type="match status" value="1"/>
</dbReference>
<sequence length="685" mass="74953">MEQARPASDLLVRPLTEREIALVEEIRLTGNQFFRKQQYRDAELLYRSGLGLMALGPEGLLTESAQGSEMRCIKMSPTDVCSRLSLEDNRRAATLFVNLGQCLLNVPGPSREATIAALDAVEICFRAEVHLNFIQLQRSHKRSTPTTNYLPPEDPLCSLVLKAIIRKGFDKGSLKVRGVPEGLGDMYTRAQRQQAIKHAPVVHRIRGHFSCGSVSNGAVFVVHFSSEQGAPAESYMVTQWRKNAQGGVCMSCWGLFSGEPMKPYLTGVVFKNCLYCLHLLGEDPHMFYCPLGPDGIGLQGTGLKVALEYSEDCSKMRKPVSVDDLGRLVACGDAMYLFGGIDILENGQSSAANDLYRFVLKYDQDGAISHAQCTKVISECPPSPRWAHATFVHGNQIFIYGGVDESKLAYNDMWSFDVETGQWSCVECFGCKPCARYAADVERAVLVGGCTNAGLPPSRKNCLWLADVWEFHFAEQCWIQVVPENRNQPWIAGQQSAACGLVGNDTLLAVGGYGPHRKPENDVLARFTFTSGPALALHASVAKQGRWRDLAVERACEAVAGLKPDLARMPENLQELYGAPAGSVTLLTSDVPGMAATVLTPSDKEMKEMMPPSCKFGPHPQEPLRPLGAHSVWGSEECPFDLAPRWLTSPSEVSVNLASARSGSLTDLLPFTLCQTVKVFGTVKV</sequence>
<evidence type="ECO:0000313" key="4">
    <source>
        <dbReference type="Proteomes" id="UP000007264"/>
    </source>
</evidence>
<evidence type="ECO:0008006" key="5">
    <source>
        <dbReference type="Google" id="ProtNLM"/>
    </source>
</evidence>
<dbReference type="Pfam" id="PF24681">
    <property type="entry name" value="Kelch_KLHDC2_KLHL20_DRC7"/>
    <property type="match status" value="1"/>
</dbReference>
<dbReference type="GeneID" id="17039253"/>
<protein>
    <recommendedName>
        <fullName evidence="5">Galactose oxidase</fullName>
    </recommendedName>
</protein>
<dbReference type="PANTHER" id="PTHR46093">
    <property type="entry name" value="ACYL-COA-BINDING DOMAIN-CONTAINING PROTEIN 5"/>
    <property type="match status" value="1"/>
</dbReference>
<dbReference type="KEGG" id="csl:COCSUDRAFT_43570"/>
<dbReference type="PANTHER" id="PTHR46093:SF18">
    <property type="entry name" value="FIBRONECTIN TYPE-III DOMAIN-CONTAINING PROTEIN"/>
    <property type="match status" value="1"/>
</dbReference>
<dbReference type="InterPro" id="IPR015915">
    <property type="entry name" value="Kelch-typ_b-propeller"/>
</dbReference>
<comment type="caution">
    <text evidence="3">The sequence shown here is derived from an EMBL/GenBank/DDBJ whole genome shotgun (WGS) entry which is preliminary data.</text>
</comment>
<name>I0YSA2_COCSC</name>
<evidence type="ECO:0000256" key="1">
    <source>
        <dbReference type="ARBA" id="ARBA00022441"/>
    </source>
</evidence>
<keyword evidence="1" id="KW-0880">Kelch repeat</keyword>
<dbReference type="EMBL" id="AGSI01000013">
    <property type="protein sequence ID" value="EIE21271.1"/>
    <property type="molecule type" value="Genomic_DNA"/>
</dbReference>
<gene>
    <name evidence="3" type="ORF">COCSUDRAFT_43570</name>
</gene>
<proteinExistence type="predicted"/>
<dbReference type="AlphaFoldDB" id="I0YSA2"/>
<dbReference type="Gene3D" id="2.120.10.80">
    <property type="entry name" value="Kelch-type beta propeller"/>
    <property type="match status" value="1"/>
</dbReference>
<organism evidence="3 4">
    <name type="scientific">Coccomyxa subellipsoidea (strain C-169)</name>
    <name type="common">Green microalga</name>
    <dbReference type="NCBI Taxonomy" id="574566"/>
    <lineage>
        <taxon>Eukaryota</taxon>
        <taxon>Viridiplantae</taxon>
        <taxon>Chlorophyta</taxon>
        <taxon>core chlorophytes</taxon>
        <taxon>Trebouxiophyceae</taxon>
        <taxon>Trebouxiophyceae incertae sedis</taxon>
        <taxon>Coccomyxaceae</taxon>
        <taxon>Coccomyxa</taxon>
        <taxon>Coccomyxa subellipsoidea</taxon>
    </lineage>
</organism>
<evidence type="ECO:0000256" key="2">
    <source>
        <dbReference type="ARBA" id="ARBA00022737"/>
    </source>
</evidence>
<accession>I0YSA2</accession>
<reference evidence="3 4" key="1">
    <citation type="journal article" date="2012" name="Genome Biol.">
        <title>The genome of the polar eukaryotic microalga coccomyxa subellipsoidea reveals traits of cold adaptation.</title>
        <authorList>
            <person name="Blanc G."/>
            <person name="Agarkova I."/>
            <person name="Grimwood J."/>
            <person name="Kuo A."/>
            <person name="Brueggeman A."/>
            <person name="Dunigan D."/>
            <person name="Gurnon J."/>
            <person name="Ladunga I."/>
            <person name="Lindquist E."/>
            <person name="Lucas S."/>
            <person name="Pangilinan J."/>
            <person name="Proschold T."/>
            <person name="Salamov A."/>
            <person name="Schmutz J."/>
            <person name="Weeks D."/>
            <person name="Yamada T."/>
            <person name="Claverie J.M."/>
            <person name="Grigoriev I."/>
            <person name="Van Etten J."/>
            <person name="Lomsadze A."/>
            <person name="Borodovsky M."/>
        </authorList>
    </citation>
    <scope>NUCLEOTIDE SEQUENCE [LARGE SCALE GENOMIC DNA]</scope>
    <source>
        <strain evidence="3 4">C-169</strain>
    </source>
</reference>
<dbReference type="OrthoDB" id="10251809at2759"/>